<evidence type="ECO:0000256" key="2">
    <source>
        <dbReference type="SAM" id="Phobius"/>
    </source>
</evidence>
<dbReference type="InterPro" id="IPR011990">
    <property type="entry name" value="TPR-like_helical_dom_sf"/>
</dbReference>
<evidence type="ECO:0000313" key="4">
    <source>
        <dbReference type="Proteomes" id="UP000199361"/>
    </source>
</evidence>
<dbReference type="OrthoDB" id="4532668at2"/>
<dbReference type="PANTHER" id="PTHR10098">
    <property type="entry name" value="RAPSYN-RELATED"/>
    <property type="match status" value="1"/>
</dbReference>
<feature type="transmembrane region" description="Helical" evidence="2">
    <location>
        <begin position="37"/>
        <end position="56"/>
    </location>
</feature>
<name>A0A1I0HED0_9ACTN</name>
<sequence length="800" mass="88088">MGGGRWRESRVLVVAIALTVIAAVPAVLTATKVTNPWILGGAAAGAAIVLVLAGIWQDRYKKIVSSRDDGFQKLRDECLTLRNGAPPKVRKINDPIALGIHPSIPLADHGQGKAHVPPYIMRDVDTELRSKLEAGGFVLIVGDSTAGKSRAAFEAMRHTLRSHTLIAPRGVDGLRVAIAHASRCRKAVLWLNDLEFYLRPGGLSKADIARLIIGNGSAKIILATIRSAEQARLLRGDADPDGPGRQTERDVREVFEQAHQIRMWRKFSHNELDRARALTEDPRIAMALRHSDTFGVTEYLAAGPALQCDYENAWDIGVNPRGAALVSAAIDCRRAGFLGSIPRALLNRLHEIYLNEAGGNRLMPESIEHAWEWATRPRYGTTALLVGEEAVDVFDYLVDLKQHQEDEWYASEEFVKHALAYAGAPDSLAIGEHAYWGGALSAGKIAFRRALMLCEKAKDAQGQANALKGLGDITYAEGDYADAAGLFQRAWALYDSIKDSDGKALVSRSLGAVAADSDKWVDAAHMYIEIDSLFRSVRDGWGCAHVSNGLADLLYHKNDYGPHTDLYQTAERVRYAEIPWALEVAMNDHKRQEGDLPNDVNIDQLTGVYTRISKLYGEMGDWAGQGHAVKVLGAIAEWVSDWDTAVGHYEKAWGLYRKSLDGIAFRDRGGSGRSAISRYCDMHEHIASSHCKNKELDLSPFWGKSEEHLEMVRDLHRAARNVERTRHNLQNVIRRIELMLVGEDIRALEASVKSLGLRLNAQPTEIALSGRLSLIVHEISNCSPLKISLESSTAETDISG</sequence>
<protein>
    <recommendedName>
        <fullName evidence="5">Tetratricopeptide repeat-containing protein</fullName>
    </recommendedName>
</protein>
<dbReference type="PANTHER" id="PTHR10098:SF108">
    <property type="entry name" value="TETRATRICOPEPTIDE REPEAT PROTEIN 28"/>
    <property type="match status" value="1"/>
</dbReference>
<dbReference type="STRING" id="568860.SAMN05421811_104268"/>
<keyword evidence="2" id="KW-1133">Transmembrane helix</keyword>
<evidence type="ECO:0000313" key="3">
    <source>
        <dbReference type="EMBL" id="SET82204.1"/>
    </source>
</evidence>
<keyword evidence="1" id="KW-0175">Coiled coil</keyword>
<dbReference type="EMBL" id="FOHX01000004">
    <property type="protein sequence ID" value="SET82204.1"/>
    <property type="molecule type" value="Genomic_DNA"/>
</dbReference>
<reference evidence="3 4" key="1">
    <citation type="submission" date="2016-10" db="EMBL/GenBank/DDBJ databases">
        <authorList>
            <person name="de Groot N.N."/>
        </authorList>
    </citation>
    <scope>NUCLEOTIDE SEQUENCE [LARGE SCALE GENOMIC DNA]</scope>
    <source>
        <strain evidence="3 4">CGMCC 4.5598</strain>
    </source>
</reference>
<proteinExistence type="predicted"/>
<keyword evidence="4" id="KW-1185">Reference proteome</keyword>
<dbReference type="Gene3D" id="1.25.40.10">
    <property type="entry name" value="Tetratricopeptide repeat domain"/>
    <property type="match status" value="1"/>
</dbReference>
<dbReference type="SUPFAM" id="SSF48452">
    <property type="entry name" value="TPR-like"/>
    <property type="match status" value="1"/>
</dbReference>
<feature type="transmembrane region" description="Helical" evidence="2">
    <location>
        <begin position="12"/>
        <end position="31"/>
    </location>
</feature>
<organism evidence="3 4">
    <name type="scientific">Nonomuraea wenchangensis</name>
    <dbReference type="NCBI Taxonomy" id="568860"/>
    <lineage>
        <taxon>Bacteria</taxon>
        <taxon>Bacillati</taxon>
        <taxon>Actinomycetota</taxon>
        <taxon>Actinomycetes</taxon>
        <taxon>Streptosporangiales</taxon>
        <taxon>Streptosporangiaceae</taxon>
        <taxon>Nonomuraea</taxon>
    </lineage>
</organism>
<gene>
    <name evidence="3" type="ORF">SAMN05421811_104268</name>
</gene>
<keyword evidence="2" id="KW-0472">Membrane</keyword>
<dbReference type="RefSeq" id="WP_143082265.1">
    <property type="nucleotide sequence ID" value="NZ_FOHX01000004.1"/>
</dbReference>
<evidence type="ECO:0008006" key="5">
    <source>
        <dbReference type="Google" id="ProtNLM"/>
    </source>
</evidence>
<keyword evidence="2" id="KW-0812">Transmembrane</keyword>
<accession>A0A1I0HED0</accession>
<evidence type="ECO:0000256" key="1">
    <source>
        <dbReference type="SAM" id="Coils"/>
    </source>
</evidence>
<dbReference type="AlphaFoldDB" id="A0A1I0HED0"/>
<feature type="coiled-coil region" evidence="1">
    <location>
        <begin position="712"/>
        <end position="739"/>
    </location>
</feature>
<dbReference type="Proteomes" id="UP000199361">
    <property type="component" value="Unassembled WGS sequence"/>
</dbReference>